<name>A0A6G1U3I8_9BACT</name>
<dbReference type="Pfam" id="PF02638">
    <property type="entry name" value="GHL10"/>
    <property type="match status" value="2"/>
</dbReference>
<dbReference type="InterPro" id="IPR017853">
    <property type="entry name" value="GH"/>
</dbReference>
<evidence type="ECO:0000256" key="1">
    <source>
        <dbReference type="ARBA" id="ARBA00022729"/>
    </source>
</evidence>
<dbReference type="EMBL" id="VZCB01000083">
    <property type="protein sequence ID" value="MQN81590.1"/>
    <property type="molecule type" value="Genomic_DNA"/>
</dbReference>
<evidence type="ECO:0000259" key="3">
    <source>
        <dbReference type="Pfam" id="PF02638"/>
    </source>
</evidence>
<protein>
    <submittedName>
        <fullName evidence="4">Family 10 glycosylhydrolase</fullName>
    </submittedName>
</protein>
<reference evidence="4 5" key="1">
    <citation type="submission" date="2019-09" db="EMBL/GenBank/DDBJ databases">
        <title>Distinct polysaccharide growth profiles of human intestinal Prevotella copri isolates.</title>
        <authorList>
            <person name="Fehlner-Peach H."/>
            <person name="Magnabosco C."/>
            <person name="Raghavan V."/>
            <person name="Scher J.U."/>
            <person name="Tett A."/>
            <person name="Cox L.M."/>
            <person name="Gottsegen C."/>
            <person name="Watters A."/>
            <person name="Wiltshire- Gordon J.D."/>
            <person name="Segata N."/>
            <person name="Bonneau R."/>
            <person name="Littman D.R."/>
        </authorList>
    </citation>
    <scope>NUCLEOTIDE SEQUENCE [LARGE SCALE GENOMIC DNA]</scope>
    <source>
        <strain evidence="5">iA622</strain>
    </source>
</reference>
<evidence type="ECO:0000313" key="4">
    <source>
        <dbReference type="EMBL" id="MQN81590.1"/>
    </source>
</evidence>
<dbReference type="PANTHER" id="PTHR43405">
    <property type="entry name" value="GLYCOSYL HYDROLASE DIGH"/>
    <property type="match status" value="1"/>
</dbReference>
<keyword evidence="1 2" id="KW-0732">Signal</keyword>
<dbReference type="InterPro" id="IPR003790">
    <property type="entry name" value="GHL10"/>
</dbReference>
<organism evidence="4 5">
    <name type="scientific">Segatella copri</name>
    <dbReference type="NCBI Taxonomy" id="165179"/>
    <lineage>
        <taxon>Bacteria</taxon>
        <taxon>Pseudomonadati</taxon>
        <taxon>Bacteroidota</taxon>
        <taxon>Bacteroidia</taxon>
        <taxon>Bacteroidales</taxon>
        <taxon>Prevotellaceae</taxon>
        <taxon>Segatella</taxon>
    </lineage>
</organism>
<dbReference type="GO" id="GO:0016787">
    <property type="term" value="F:hydrolase activity"/>
    <property type="evidence" value="ECO:0007669"/>
    <property type="project" value="UniProtKB-KW"/>
</dbReference>
<proteinExistence type="predicted"/>
<evidence type="ECO:0000313" key="5">
    <source>
        <dbReference type="Proteomes" id="UP000480425"/>
    </source>
</evidence>
<dbReference type="PANTHER" id="PTHR43405:SF1">
    <property type="entry name" value="GLYCOSYL HYDROLASE DIGH"/>
    <property type="match status" value="1"/>
</dbReference>
<dbReference type="Proteomes" id="UP000480425">
    <property type="component" value="Unassembled WGS sequence"/>
</dbReference>
<comment type="caution">
    <text evidence="4">The sequence shown here is derived from an EMBL/GenBank/DDBJ whole genome shotgun (WGS) entry which is preliminary data.</text>
</comment>
<sequence length="607" mass="69517">MHRIKIFFFLLCSVLPSKAQSYTYKEPTQKATSIVFNDQAPKHEVRAVWLTTIGGIDWPHSYAQSSLSAEKQKQELRSILDRLQKAHINTVLLQTRIRGTMIYPSDYEPWDGCLSGFPGRSPGYDALQFAIDECHKRGMELHAWIVTIPVGKWNALGCKKLRTKFPGLIRKIGADGYMNPEDSRTGNYLAQICREISNRYNVDGIHLDYIRYPETWNIKVSREQGRRYITNIVQKINDAVKSQKPWIKMSCSPVGKYDDLSRYWSHGWNANTKVCQDAQGWLRDGLMDELFPMMYFRDEHFYPFAIDWQEQSHGKIVVPGLGIYFLDPREGKWNIKDITAEMQHTRNLGMGYAFFRNKFLLDNRQGILDFTTQFNPYPALVPPMTWASNKQPSQPQQFKVAKAGEKLCLSWSNVNTYTDGSKITTPYIYNNVYASRTYPVDITDARNLIAARHQGTHISITGNVDTDEHPLYFAVTSADGYGIESTATQEYQADILRNHQHYGAAKILVCNDNKIILGETTKIMDAKIAEVETLQGTVIKRYFINNNQVNISTLPSGTYRLSGVNHKGCKHLLGTFTKKENKKNRKKLRKNLVESKKCSTFALAIQK</sequence>
<dbReference type="RefSeq" id="WP_153124902.1">
    <property type="nucleotide sequence ID" value="NZ_VZCB01000083.1"/>
</dbReference>
<dbReference type="OrthoDB" id="9773203at2"/>
<dbReference type="Gene3D" id="3.20.20.80">
    <property type="entry name" value="Glycosidases"/>
    <property type="match status" value="1"/>
</dbReference>
<feature type="chain" id="PRO_5026071392" evidence="2">
    <location>
        <begin position="20"/>
        <end position="607"/>
    </location>
</feature>
<gene>
    <name evidence="4" type="ORF">F7D73_11645</name>
</gene>
<dbReference type="InterPro" id="IPR052177">
    <property type="entry name" value="Divisome_Glycosyl_Hydrolase"/>
</dbReference>
<dbReference type="SUPFAM" id="SSF51445">
    <property type="entry name" value="(Trans)glycosidases"/>
    <property type="match status" value="1"/>
</dbReference>
<feature type="domain" description="Glycosyl hydrolase-like 10" evidence="3">
    <location>
        <begin position="228"/>
        <end position="319"/>
    </location>
</feature>
<keyword evidence="4" id="KW-0378">Hydrolase</keyword>
<feature type="domain" description="Glycosyl hydrolase-like 10" evidence="3">
    <location>
        <begin position="44"/>
        <end position="214"/>
    </location>
</feature>
<feature type="signal peptide" evidence="2">
    <location>
        <begin position="1"/>
        <end position="19"/>
    </location>
</feature>
<evidence type="ECO:0000256" key="2">
    <source>
        <dbReference type="SAM" id="SignalP"/>
    </source>
</evidence>
<dbReference type="AlphaFoldDB" id="A0A6G1U3I8"/>
<accession>A0A6G1U3I8</accession>